<dbReference type="FunFam" id="3.20.20.210:FF:000003">
    <property type="entry name" value="5-methyltetrahydropteroyltriglutamate--homocysteine methyltransferase"/>
    <property type="match status" value="1"/>
</dbReference>
<evidence type="ECO:0000259" key="15">
    <source>
        <dbReference type="Pfam" id="PF08267"/>
    </source>
</evidence>
<accession>A0A8J5KXA4</accession>
<feature type="domain" description="F-box" evidence="13">
    <location>
        <begin position="455"/>
        <end position="490"/>
    </location>
</feature>
<evidence type="ECO:0000313" key="16">
    <source>
        <dbReference type="EMBL" id="KAG6502763.1"/>
    </source>
</evidence>
<comment type="cofactor">
    <cofactor evidence="1">
        <name>Zn(2+)</name>
        <dbReference type="ChEBI" id="CHEBI:29105"/>
    </cofactor>
</comment>
<evidence type="ECO:0000256" key="6">
    <source>
        <dbReference type="ARBA" id="ARBA00022603"/>
    </source>
</evidence>
<comment type="similarity">
    <text evidence="4">Belongs to the vitamin-B12 independent methionine synthase family.</text>
</comment>
<dbReference type="InterPro" id="IPR005174">
    <property type="entry name" value="KIB1-4_b-propeller"/>
</dbReference>
<dbReference type="Pfam" id="PF00646">
    <property type="entry name" value="F-box"/>
    <property type="match status" value="1"/>
</dbReference>
<sequence>MFSGFLLMDMCSVLGFGCEFRDASSDLYRSEISVFVLDIDEEKMASHIVGYPCMGPKRELQTELETFWSGESSSDRLQKVAADLRSSVWKQMADAGIKYIPSNTFSYFDQMLDTTAMLGAVPERYNYTGDEIGFDIYCLMARGNASAVPALKSMEKRQWFDTNKHFSVPELGPNTNFSYSSHKAVSEYKEAKALGIETVPVLIGPVTYLLLSEPAKGVEKSFCPLSLLESILPIYKEVIVELKAAGASWIQFDEPTLVLDLQSDKLHAFTEAYSKLESSLSGLNVLVETYFAGVPAEAYKIVTALKGVSGFGFDLVRGIGTVDLIKTEGFPAGKYLFAGVVNGRNIWANDHTFSLSILEKLEGAVDKDKLVVSTSCSLMHIAVDLDKESKLDDEIKSWLAFAAQKVIEVNALAKALVGPKGEASSSFPKPKFSRNLLALLLASSEPPSSLEINESELSKDLLHFIFSKLSLIDLLICGDVCTRWCKAVRLMCCSSDIQVPQAPPLFLWQDKSNEHTHYVSLWEDQMQIQIQKNSCIRGTIIGFAHGWLIIVAKDHVYLIDPITHVRIDLPLITFVDTNSWDFRGTLSSPSSPDGDFTVIIIFSSQGVDNFLIFANTKDEQWTHINTKNEEVMIYSMLENNITTMDEIHLFAPSDVLPIWFTPILRPYRREPTVFCIRKQDESIDLFMVEIIHMRHKFDVGTRLVIG</sequence>
<evidence type="ECO:0000256" key="7">
    <source>
        <dbReference type="ARBA" id="ARBA00022605"/>
    </source>
</evidence>
<keyword evidence="17" id="KW-1185">Reference proteome</keyword>
<dbReference type="Gene3D" id="1.20.1280.50">
    <property type="match status" value="1"/>
</dbReference>
<evidence type="ECO:0000256" key="11">
    <source>
        <dbReference type="ARBA" id="ARBA00023167"/>
    </source>
</evidence>
<keyword evidence="11" id="KW-0486">Methionine biosynthesis</keyword>
<evidence type="ECO:0000256" key="9">
    <source>
        <dbReference type="ARBA" id="ARBA00022723"/>
    </source>
</evidence>
<evidence type="ECO:0000259" key="13">
    <source>
        <dbReference type="Pfam" id="PF00646"/>
    </source>
</evidence>
<dbReference type="Pfam" id="PF03478">
    <property type="entry name" value="Beta-prop_KIB1-4"/>
    <property type="match status" value="1"/>
</dbReference>
<evidence type="ECO:0000256" key="5">
    <source>
        <dbReference type="ARBA" id="ARBA00012034"/>
    </source>
</evidence>
<evidence type="ECO:0000256" key="2">
    <source>
        <dbReference type="ARBA" id="ARBA00002777"/>
    </source>
</evidence>
<dbReference type="InterPro" id="IPR013215">
    <property type="entry name" value="Cbl-indep_Met_Synth_N"/>
</dbReference>
<feature type="domain" description="KIB1-4 beta-propeller" evidence="14">
    <location>
        <begin position="530"/>
        <end position="629"/>
    </location>
</feature>
<keyword evidence="10" id="KW-0862">Zinc</keyword>
<dbReference type="AlphaFoldDB" id="A0A8J5KXA4"/>
<dbReference type="Pfam" id="PF08267">
    <property type="entry name" value="Meth_synt_1"/>
    <property type="match status" value="1"/>
</dbReference>
<dbReference type="GO" id="GO:0009086">
    <property type="term" value="P:methionine biosynthetic process"/>
    <property type="evidence" value="ECO:0007669"/>
    <property type="project" value="UniProtKB-KW"/>
</dbReference>
<dbReference type="EC" id="2.1.1.14" evidence="5"/>
<evidence type="ECO:0000256" key="8">
    <source>
        <dbReference type="ARBA" id="ARBA00022679"/>
    </source>
</evidence>
<dbReference type="GO" id="GO:0008270">
    <property type="term" value="F:zinc ion binding"/>
    <property type="evidence" value="ECO:0007669"/>
    <property type="project" value="InterPro"/>
</dbReference>
<keyword evidence="6" id="KW-0489">Methyltransferase</keyword>
<keyword evidence="7" id="KW-0028">Amino-acid biosynthesis</keyword>
<feature type="domain" description="Cobalamin-independent methionine synthase MetE N-terminal" evidence="15">
    <location>
        <begin position="46"/>
        <end position="364"/>
    </location>
</feature>
<dbReference type="EMBL" id="JACMSC010000010">
    <property type="protein sequence ID" value="KAG6502763.1"/>
    <property type="molecule type" value="Genomic_DNA"/>
</dbReference>
<dbReference type="SUPFAM" id="SSF51726">
    <property type="entry name" value="UROD/MetE-like"/>
    <property type="match status" value="1"/>
</dbReference>
<dbReference type="CDD" id="cd03312">
    <property type="entry name" value="CIMS_N_terminal_like"/>
    <property type="match status" value="1"/>
</dbReference>
<evidence type="ECO:0000256" key="1">
    <source>
        <dbReference type="ARBA" id="ARBA00001947"/>
    </source>
</evidence>
<name>A0A8J5KXA4_ZINOF</name>
<comment type="pathway">
    <text evidence="3">Amino-acid biosynthesis; L-methionine biosynthesis via de novo pathway; L-methionine from L-homocysteine (MetE route): step 1/1.</text>
</comment>
<dbReference type="Gene3D" id="3.20.20.210">
    <property type="match status" value="1"/>
</dbReference>
<dbReference type="GO" id="GO:0032259">
    <property type="term" value="P:methylation"/>
    <property type="evidence" value="ECO:0007669"/>
    <property type="project" value="UniProtKB-KW"/>
</dbReference>
<comment type="caution">
    <text evidence="16">The sequence shown here is derived from an EMBL/GenBank/DDBJ whole genome shotgun (WGS) entry which is preliminary data.</text>
</comment>
<dbReference type="PANTHER" id="PTHR30519">
    <property type="entry name" value="5-METHYLTETRAHYDROPTEROYLTRIGLUTAMATE--HOMOCYSTEINE METHYLTRANSFERASE"/>
    <property type="match status" value="1"/>
</dbReference>
<evidence type="ECO:0000259" key="14">
    <source>
        <dbReference type="Pfam" id="PF03478"/>
    </source>
</evidence>
<feature type="chain" id="PRO_5035296118" description="5-methyltetrahydropteroyltriglutamate--homocysteine S-methyltransferase" evidence="12">
    <location>
        <begin position="16"/>
        <end position="706"/>
    </location>
</feature>
<evidence type="ECO:0000256" key="10">
    <source>
        <dbReference type="ARBA" id="ARBA00022833"/>
    </source>
</evidence>
<evidence type="ECO:0000256" key="3">
    <source>
        <dbReference type="ARBA" id="ARBA00004681"/>
    </source>
</evidence>
<evidence type="ECO:0000256" key="4">
    <source>
        <dbReference type="ARBA" id="ARBA00009553"/>
    </source>
</evidence>
<reference evidence="16 17" key="1">
    <citation type="submission" date="2020-08" db="EMBL/GenBank/DDBJ databases">
        <title>Plant Genome Project.</title>
        <authorList>
            <person name="Zhang R.-G."/>
        </authorList>
    </citation>
    <scope>NUCLEOTIDE SEQUENCE [LARGE SCALE GENOMIC DNA]</scope>
    <source>
        <tissue evidence="16">Rhizome</tissue>
    </source>
</reference>
<evidence type="ECO:0000313" key="17">
    <source>
        <dbReference type="Proteomes" id="UP000734854"/>
    </source>
</evidence>
<dbReference type="InterPro" id="IPR036047">
    <property type="entry name" value="F-box-like_dom_sf"/>
</dbReference>
<proteinExistence type="inferred from homology"/>
<keyword evidence="8" id="KW-0808">Transferase</keyword>
<keyword evidence="12" id="KW-0732">Signal</keyword>
<protein>
    <recommendedName>
        <fullName evidence="5">5-methyltetrahydropteroyltriglutamate--homocysteine S-methyltransferase</fullName>
        <ecNumber evidence="5">2.1.1.14</ecNumber>
    </recommendedName>
</protein>
<feature type="signal peptide" evidence="12">
    <location>
        <begin position="1"/>
        <end position="15"/>
    </location>
</feature>
<dbReference type="InterPro" id="IPR038071">
    <property type="entry name" value="UROD/MetE-like_sf"/>
</dbReference>
<dbReference type="SUPFAM" id="SSF81383">
    <property type="entry name" value="F-box domain"/>
    <property type="match status" value="1"/>
</dbReference>
<gene>
    <name evidence="16" type="ORF">ZIOFF_035051</name>
</gene>
<comment type="function">
    <text evidence="2">Catalyzes the transfer of a methyl group from 5-methyltetrahydrofolate to homocysteine resulting in methionine formation.</text>
</comment>
<dbReference type="Proteomes" id="UP000734854">
    <property type="component" value="Unassembled WGS sequence"/>
</dbReference>
<organism evidence="16 17">
    <name type="scientific">Zingiber officinale</name>
    <name type="common">Ginger</name>
    <name type="synonym">Amomum zingiber</name>
    <dbReference type="NCBI Taxonomy" id="94328"/>
    <lineage>
        <taxon>Eukaryota</taxon>
        <taxon>Viridiplantae</taxon>
        <taxon>Streptophyta</taxon>
        <taxon>Embryophyta</taxon>
        <taxon>Tracheophyta</taxon>
        <taxon>Spermatophyta</taxon>
        <taxon>Magnoliopsida</taxon>
        <taxon>Liliopsida</taxon>
        <taxon>Zingiberales</taxon>
        <taxon>Zingiberaceae</taxon>
        <taxon>Zingiber</taxon>
    </lineage>
</organism>
<keyword evidence="9" id="KW-0479">Metal-binding</keyword>
<dbReference type="InterPro" id="IPR001810">
    <property type="entry name" value="F-box_dom"/>
</dbReference>
<dbReference type="GO" id="GO:0003871">
    <property type="term" value="F:5-methyltetrahydropteroyltriglutamate-homocysteine S-methyltransferase activity"/>
    <property type="evidence" value="ECO:0007669"/>
    <property type="project" value="UniProtKB-EC"/>
</dbReference>
<evidence type="ECO:0000256" key="12">
    <source>
        <dbReference type="SAM" id="SignalP"/>
    </source>
</evidence>